<feature type="domain" description="Glycosyltransferase 2-like" evidence="5">
    <location>
        <begin position="18"/>
        <end position="173"/>
    </location>
</feature>
<keyword evidence="3 6" id="KW-0808">Transferase</keyword>
<dbReference type="Pfam" id="PF00535">
    <property type="entry name" value="Glycos_transf_2"/>
    <property type="match status" value="1"/>
</dbReference>
<keyword evidence="4" id="KW-1133">Transmembrane helix</keyword>
<name>I3YFV6_THIV6</name>
<dbReference type="EMBL" id="CP003154">
    <property type="protein sequence ID" value="AFL75874.1"/>
    <property type="molecule type" value="Genomic_DNA"/>
</dbReference>
<evidence type="ECO:0000256" key="4">
    <source>
        <dbReference type="SAM" id="Phobius"/>
    </source>
</evidence>
<organism evidence="6 7">
    <name type="scientific">Thiocystis violascens (strain ATCC 17096 / DSM 198 / 6111)</name>
    <name type="common">Chromatium violascens</name>
    <dbReference type="NCBI Taxonomy" id="765911"/>
    <lineage>
        <taxon>Bacteria</taxon>
        <taxon>Pseudomonadati</taxon>
        <taxon>Pseudomonadota</taxon>
        <taxon>Gammaproteobacteria</taxon>
        <taxon>Chromatiales</taxon>
        <taxon>Chromatiaceae</taxon>
        <taxon>Thiocystis</taxon>
    </lineage>
</organism>
<keyword evidence="4" id="KW-0472">Membrane</keyword>
<evidence type="ECO:0000313" key="7">
    <source>
        <dbReference type="Proteomes" id="UP000006062"/>
    </source>
</evidence>
<gene>
    <name evidence="6" type="ordered locus">Thivi_4050</name>
</gene>
<dbReference type="PANTHER" id="PTHR43685:SF5">
    <property type="entry name" value="GLYCOSYLTRANSFERASE EPSE-RELATED"/>
    <property type="match status" value="1"/>
</dbReference>
<dbReference type="STRING" id="765911.Thivi_4050"/>
<evidence type="ECO:0000256" key="3">
    <source>
        <dbReference type="ARBA" id="ARBA00022679"/>
    </source>
</evidence>
<evidence type="ECO:0000256" key="1">
    <source>
        <dbReference type="ARBA" id="ARBA00006739"/>
    </source>
</evidence>
<keyword evidence="4" id="KW-0812">Transmembrane</keyword>
<dbReference type="RefSeq" id="WP_014780260.1">
    <property type="nucleotide sequence ID" value="NC_018012.1"/>
</dbReference>
<comment type="similarity">
    <text evidence="1">Belongs to the glycosyltransferase 2 family.</text>
</comment>
<dbReference type="eggNOG" id="COG1216">
    <property type="taxonomic scope" value="Bacteria"/>
</dbReference>
<dbReference type="InterPro" id="IPR050834">
    <property type="entry name" value="Glycosyltransf_2"/>
</dbReference>
<dbReference type="Proteomes" id="UP000006062">
    <property type="component" value="Chromosome"/>
</dbReference>
<dbReference type="Gene3D" id="3.90.550.10">
    <property type="entry name" value="Spore Coat Polysaccharide Biosynthesis Protein SpsA, Chain A"/>
    <property type="match status" value="1"/>
</dbReference>
<evidence type="ECO:0000256" key="2">
    <source>
        <dbReference type="ARBA" id="ARBA00022676"/>
    </source>
</evidence>
<proteinExistence type="inferred from homology"/>
<evidence type="ECO:0000259" key="5">
    <source>
        <dbReference type="Pfam" id="PF00535"/>
    </source>
</evidence>
<keyword evidence="7" id="KW-1185">Reference proteome</keyword>
<dbReference type="HOGENOM" id="CLU_025996_25_0_6"/>
<accession>I3YFV6</accession>
<dbReference type="GO" id="GO:0016757">
    <property type="term" value="F:glycosyltransferase activity"/>
    <property type="evidence" value="ECO:0007669"/>
    <property type="project" value="UniProtKB-KW"/>
</dbReference>
<reference evidence="6 7" key="1">
    <citation type="submission" date="2012-06" db="EMBL/GenBank/DDBJ databases">
        <title>Complete sequence of Thiocystis violascens DSM 198.</title>
        <authorList>
            <consortium name="US DOE Joint Genome Institute"/>
            <person name="Lucas S."/>
            <person name="Han J."/>
            <person name="Lapidus A."/>
            <person name="Cheng J.-F."/>
            <person name="Goodwin L."/>
            <person name="Pitluck S."/>
            <person name="Peters L."/>
            <person name="Ovchinnikova G."/>
            <person name="Teshima H."/>
            <person name="Detter J.C."/>
            <person name="Han C."/>
            <person name="Tapia R."/>
            <person name="Land M."/>
            <person name="Hauser L."/>
            <person name="Kyrpides N."/>
            <person name="Ivanova N."/>
            <person name="Pagani I."/>
            <person name="Vogl K."/>
            <person name="Liu Z."/>
            <person name="Frigaard N.-U."/>
            <person name="Bryant D."/>
            <person name="Woyke T."/>
        </authorList>
    </citation>
    <scope>NUCLEOTIDE SEQUENCE [LARGE SCALE GENOMIC DNA]</scope>
    <source>
        <strain evidence="7">ATCC 17096 / DSM 198 / 6111</strain>
    </source>
</reference>
<dbReference type="SUPFAM" id="SSF53448">
    <property type="entry name" value="Nucleotide-diphospho-sugar transferases"/>
    <property type="match status" value="1"/>
</dbReference>
<dbReference type="PANTHER" id="PTHR43685">
    <property type="entry name" value="GLYCOSYLTRANSFERASE"/>
    <property type="match status" value="1"/>
</dbReference>
<dbReference type="InterPro" id="IPR029044">
    <property type="entry name" value="Nucleotide-diphossugar_trans"/>
</dbReference>
<keyword evidence="2" id="KW-0328">Glycosyltransferase</keyword>
<sequence>MLNLHAINPVTTARPLISVVMPCYNAALYLEEAVGSALGQSYGNVEVVIVDDGSTDGSAEIAARLAAAHPDRILLDYTDRVGPFPARNQALKKIRGELVAFLDADDWWAPTALEKLYASLIASNADMAYCGWQNVGEGIVAEPYIPPAYEQEDAVAHFVRTCPLPIHGALIRRDLVTRLGGFSERRYSAMDYDFWLRALAETRRMVRVPEVLAFYRWHHQGQISAIKWRQVLDALAAQKDFIRANPHLVAHLPAKRLMEMTEGLVLVQAYRAFWKRDLISAHKLFRHAAIARAFALKDLRYILIAAMLPLSAYRFLIGMIDRKGTQA</sequence>
<feature type="transmembrane region" description="Helical" evidence="4">
    <location>
        <begin position="299"/>
        <end position="317"/>
    </location>
</feature>
<evidence type="ECO:0000313" key="6">
    <source>
        <dbReference type="EMBL" id="AFL75874.1"/>
    </source>
</evidence>
<dbReference type="InterPro" id="IPR001173">
    <property type="entry name" value="Glyco_trans_2-like"/>
</dbReference>
<dbReference type="AlphaFoldDB" id="I3YFV6"/>
<protein>
    <submittedName>
        <fullName evidence="6">Glycosyl transferase</fullName>
    </submittedName>
</protein>
<dbReference type="KEGG" id="tvi:Thivi_4050"/>